<dbReference type="Proteomes" id="UP000198860">
    <property type="component" value="Unassembled WGS sequence"/>
</dbReference>
<keyword evidence="2" id="KW-1185">Reference proteome</keyword>
<organism evidence="1 2">
    <name type="scientific">Halobacillus aidingensis</name>
    <dbReference type="NCBI Taxonomy" id="240303"/>
    <lineage>
        <taxon>Bacteria</taxon>
        <taxon>Bacillati</taxon>
        <taxon>Bacillota</taxon>
        <taxon>Bacilli</taxon>
        <taxon>Bacillales</taxon>
        <taxon>Bacillaceae</taxon>
        <taxon>Halobacillus</taxon>
    </lineage>
</organism>
<accession>A0A1H0S9N5</accession>
<dbReference type="EMBL" id="FNIZ01000017">
    <property type="protein sequence ID" value="SDP38219.1"/>
    <property type="molecule type" value="Genomic_DNA"/>
</dbReference>
<dbReference type="AlphaFoldDB" id="A0A1H0S9N5"/>
<name>A0A1H0S9N5_HALAD</name>
<reference evidence="2" key="1">
    <citation type="submission" date="2016-10" db="EMBL/GenBank/DDBJ databases">
        <authorList>
            <person name="Varghese N."/>
            <person name="Submissions S."/>
        </authorList>
    </citation>
    <scope>NUCLEOTIDE SEQUENCE [LARGE SCALE GENOMIC DNA]</scope>
    <source>
        <strain evidence="2">CGMCC 1.3703</strain>
    </source>
</reference>
<evidence type="ECO:0000313" key="1">
    <source>
        <dbReference type="EMBL" id="SDP38219.1"/>
    </source>
</evidence>
<protein>
    <submittedName>
        <fullName evidence="1">Uncharacterized protein</fullName>
    </submittedName>
</protein>
<gene>
    <name evidence="1" type="ORF">SAMN05421677_11771</name>
</gene>
<evidence type="ECO:0000313" key="2">
    <source>
        <dbReference type="Proteomes" id="UP000198860"/>
    </source>
</evidence>
<proteinExistence type="predicted"/>
<sequence length="142" mass="16955">MLYLHEEKKACYDSYIVDVEYNRNFGKKVKTIIDDEEQVMKITCDIILHSRGSNLEQDNLIAIEMKKSNRPQKEKNKDRYRLMLLTRDSFTGNAFSFDGTKLPDHVCRYKLGIFYEIDLKSRTVNVEYYKKGELLKKYTQEY</sequence>